<dbReference type="GO" id="GO:0042802">
    <property type="term" value="F:identical protein binding"/>
    <property type="evidence" value="ECO:0007669"/>
    <property type="project" value="UniProtKB-ARBA"/>
</dbReference>
<keyword evidence="5" id="KW-0805">Transcription regulation</keyword>
<evidence type="ECO:0000256" key="8">
    <source>
        <dbReference type="PROSITE-ProRule" id="PRU00169"/>
    </source>
</evidence>
<dbReference type="InterPro" id="IPR016032">
    <property type="entry name" value="Sig_transdc_resp-reg_C-effctor"/>
</dbReference>
<evidence type="ECO:0000256" key="3">
    <source>
        <dbReference type="ARBA" id="ARBA00022553"/>
    </source>
</evidence>
<evidence type="ECO:0000256" key="4">
    <source>
        <dbReference type="ARBA" id="ARBA00023012"/>
    </source>
</evidence>
<dbReference type="SUPFAM" id="SSF52172">
    <property type="entry name" value="CheY-like"/>
    <property type="match status" value="1"/>
</dbReference>
<keyword evidence="7" id="KW-0804">Transcription</keyword>
<dbReference type="GO" id="GO:0000987">
    <property type="term" value="F:cis-regulatory region sequence-specific DNA binding"/>
    <property type="evidence" value="ECO:0007669"/>
    <property type="project" value="UniProtKB-ARBA"/>
</dbReference>
<evidence type="ECO:0000256" key="7">
    <source>
        <dbReference type="ARBA" id="ARBA00023163"/>
    </source>
</evidence>
<organism evidence="12 13">
    <name type="scientific">Actinospica durhamensis</name>
    <dbReference type="NCBI Taxonomy" id="1508375"/>
    <lineage>
        <taxon>Bacteria</taxon>
        <taxon>Bacillati</taxon>
        <taxon>Actinomycetota</taxon>
        <taxon>Actinomycetes</taxon>
        <taxon>Catenulisporales</taxon>
        <taxon>Actinospicaceae</taxon>
        <taxon>Actinospica</taxon>
    </lineage>
</organism>
<evidence type="ECO:0000259" key="10">
    <source>
        <dbReference type="PROSITE" id="PS50110"/>
    </source>
</evidence>
<keyword evidence="4" id="KW-0902">Two-component regulatory system</keyword>
<dbReference type="SMART" id="SM00448">
    <property type="entry name" value="REC"/>
    <property type="match status" value="1"/>
</dbReference>
<evidence type="ECO:0000256" key="2">
    <source>
        <dbReference type="ARBA" id="ARBA00022490"/>
    </source>
</evidence>
<dbReference type="GO" id="GO:0000156">
    <property type="term" value="F:phosphorelay response regulator activity"/>
    <property type="evidence" value="ECO:0007669"/>
    <property type="project" value="TreeGrafter"/>
</dbReference>
<dbReference type="GO" id="GO:0045893">
    <property type="term" value="P:positive regulation of DNA-templated transcription"/>
    <property type="evidence" value="ECO:0007669"/>
    <property type="project" value="UniProtKB-ARBA"/>
</dbReference>
<evidence type="ECO:0000313" key="13">
    <source>
        <dbReference type="Proteomes" id="UP000675781"/>
    </source>
</evidence>
<dbReference type="AlphaFoldDB" id="A0A941EM88"/>
<name>A0A941EM88_9ACTN</name>
<dbReference type="Gene3D" id="1.10.10.10">
    <property type="entry name" value="Winged helix-like DNA-binding domain superfamily/Winged helix DNA-binding domain"/>
    <property type="match status" value="1"/>
</dbReference>
<keyword evidence="13" id="KW-1185">Reference proteome</keyword>
<dbReference type="InterPro" id="IPR036388">
    <property type="entry name" value="WH-like_DNA-bd_sf"/>
</dbReference>
<dbReference type="Pfam" id="PF00072">
    <property type="entry name" value="Response_reg"/>
    <property type="match status" value="1"/>
</dbReference>
<dbReference type="InterPro" id="IPR039420">
    <property type="entry name" value="WalR-like"/>
</dbReference>
<dbReference type="Gene3D" id="3.40.50.2300">
    <property type="match status" value="1"/>
</dbReference>
<feature type="domain" description="Response regulatory" evidence="10">
    <location>
        <begin position="3"/>
        <end position="116"/>
    </location>
</feature>
<dbReference type="PANTHER" id="PTHR48111:SF50">
    <property type="entry name" value="KDP OPERON TRANSCRIPTIONAL REGULATORY PROTEIN KDPE"/>
    <property type="match status" value="1"/>
</dbReference>
<dbReference type="InterPro" id="IPR011006">
    <property type="entry name" value="CheY-like_superfamily"/>
</dbReference>
<dbReference type="InterPro" id="IPR001789">
    <property type="entry name" value="Sig_transdc_resp-reg_receiver"/>
</dbReference>
<dbReference type="SMART" id="SM00862">
    <property type="entry name" value="Trans_reg_C"/>
    <property type="match status" value="1"/>
</dbReference>
<dbReference type="PANTHER" id="PTHR48111">
    <property type="entry name" value="REGULATOR OF RPOS"/>
    <property type="match status" value="1"/>
</dbReference>
<proteinExistence type="predicted"/>
<dbReference type="PROSITE" id="PS50110">
    <property type="entry name" value="RESPONSE_REGULATORY"/>
    <property type="match status" value="1"/>
</dbReference>
<gene>
    <name evidence="12" type="ORF">KDL01_11500</name>
</gene>
<dbReference type="Pfam" id="PF00486">
    <property type="entry name" value="Trans_reg_C"/>
    <property type="match status" value="1"/>
</dbReference>
<feature type="modified residue" description="4-aspartylphosphate" evidence="8">
    <location>
        <position position="52"/>
    </location>
</feature>
<dbReference type="Proteomes" id="UP000675781">
    <property type="component" value="Unassembled WGS sequence"/>
</dbReference>
<dbReference type="GO" id="GO:0032993">
    <property type="term" value="C:protein-DNA complex"/>
    <property type="evidence" value="ECO:0007669"/>
    <property type="project" value="TreeGrafter"/>
</dbReference>
<feature type="domain" description="OmpR/PhoB-type" evidence="11">
    <location>
        <begin position="126"/>
        <end position="232"/>
    </location>
</feature>
<evidence type="ECO:0000256" key="6">
    <source>
        <dbReference type="ARBA" id="ARBA00023125"/>
    </source>
</evidence>
<dbReference type="EMBL" id="JAGSOG010000042">
    <property type="protein sequence ID" value="MBR7833896.1"/>
    <property type="molecule type" value="Genomic_DNA"/>
</dbReference>
<dbReference type="PROSITE" id="PS51755">
    <property type="entry name" value="OMPR_PHOB"/>
    <property type="match status" value="1"/>
</dbReference>
<accession>A0A941EM88</accession>
<evidence type="ECO:0000259" key="11">
    <source>
        <dbReference type="PROSITE" id="PS51755"/>
    </source>
</evidence>
<feature type="DNA-binding region" description="OmpR/PhoB-type" evidence="9">
    <location>
        <begin position="126"/>
        <end position="232"/>
    </location>
</feature>
<comment type="caution">
    <text evidence="12">The sequence shown here is derived from an EMBL/GenBank/DDBJ whole genome shotgun (WGS) entry which is preliminary data.</text>
</comment>
<sequence length="232" mass="25690">MPRVLIVDDEPHLLNALRINLAARHYEVVMATDGRDALAAAARHAPDLILLDIVLRDMSGLTVIRGLRGWTKVPILVLSGLAEPHEQVATLDAGADDFVSKPFAMEELMARIRALLRRAEEQRTVAHEVIVGNHVVDMVAKTVVRAEEAPVTAPPTVHLTKTEWAVLEVLVRNPGRVVPTVKLLQDVWGAAYTKETGSLRFYMAKLRKKLEPTPARPQQLITEAGLGYRFQP</sequence>
<keyword evidence="3 8" id="KW-0597">Phosphoprotein</keyword>
<dbReference type="GO" id="GO:0005829">
    <property type="term" value="C:cytosol"/>
    <property type="evidence" value="ECO:0007669"/>
    <property type="project" value="TreeGrafter"/>
</dbReference>
<keyword evidence="6 9" id="KW-0238">DNA-binding</keyword>
<dbReference type="SUPFAM" id="SSF46894">
    <property type="entry name" value="C-terminal effector domain of the bipartite response regulators"/>
    <property type="match status" value="1"/>
</dbReference>
<dbReference type="InterPro" id="IPR001867">
    <property type="entry name" value="OmpR/PhoB-type_DNA-bd"/>
</dbReference>
<evidence type="ECO:0000256" key="5">
    <source>
        <dbReference type="ARBA" id="ARBA00023015"/>
    </source>
</evidence>
<dbReference type="Gene3D" id="6.10.250.690">
    <property type="match status" value="1"/>
</dbReference>
<comment type="subcellular location">
    <subcellularLocation>
        <location evidence="1">Cytoplasm</location>
    </subcellularLocation>
</comment>
<keyword evidence="2" id="KW-0963">Cytoplasm</keyword>
<reference evidence="12" key="1">
    <citation type="submission" date="2021-04" db="EMBL/GenBank/DDBJ databases">
        <title>Genome based classification of Actinospica acidithermotolerans sp. nov., an actinobacterium isolated from an Indonesian hot spring.</title>
        <authorList>
            <person name="Kusuma A.B."/>
            <person name="Putra K.E."/>
            <person name="Nafisah S."/>
            <person name="Loh J."/>
            <person name="Nouioui I."/>
            <person name="Goodfellow M."/>
        </authorList>
    </citation>
    <scope>NUCLEOTIDE SEQUENCE</scope>
    <source>
        <strain evidence="12">CSCA 57</strain>
    </source>
</reference>
<protein>
    <submittedName>
        <fullName evidence="12">Response regulator transcription factor</fullName>
    </submittedName>
</protein>
<dbReference type="CDD" id="cd00383">
    <property type="entry name" value="trans_reg_C"/>
    <property type="match status" value="1"/>
</dbReference>
<evidence type="ECO:0000256" key="1">
    <source>
        <dbReference type="ARBA" id="ARBA00004496"/>
    </source>
</evidence>
<dbReference type="RefSeq" id="WP_212528414.1">
    <property type="nucleotide sequence ID" value="NZ_JAGSOG010000042.1"/>
</dbReference>
<dbReference type="FunFam" id="3.40.50.2300:FF:000021">
    <property type="entry name" value="Two-component system response regulator KdpE"/>
    <property type="match status" value="1"/>
</dbReference>
<evidence type="ECO:0000313" key="12">
    <source>
        <dbReference type="EMBL" id="MBR7833896.1"/>
    </source>
</evidence>
<evidence type="ECO:0000256" key="9">
    <source>
        <dbReference type="PROSITE-ProRule" id="PRU01091"/>
    </source>
</evidence>